<sequence length="215" mass="23889">MNLLDLRNAVKDRLAIRSDGSSNSLDGLITNAYVNTSIDDALNRVSMERDWWWLATTASLSFDTTDGDAALPADFMRANKLVINGSPVEPLPLDTFLDPNADSNAYGWLVYGSTVKITPIPTTTTTGTLYYFRSEPALSTQASPDTKSPLMPVVYHKCIVAYASHLCAARRQDEQRASLYLQEYGNFLKSMSDDNRATIQRRIKFSRAMSDAAWS</sequence>
<proteinExistence type="predicted"/>
<organism evidence="1">
    <name type="scientific">uncultured Caudovirales phage</name>
    <dbReference type="NCBI Taxonomy" id="2100421"/>
    <lineage>
        <taxon>Viruses</taxon>
        <taxon>Duplodnaviria</taxon>
        <taxon>Heunggongvirae</taxon>
        <taxon>Uroviricota</taxon>
        <taxon>Caudoviricetes</taxon>
        <taxon>Peduoviridae</taxon>
        <taxon>Maltschvirus</taxon>
        <taxon>Maltschvirus maltsch</taxon>
    </lineage>
</organism>
<protein>
    <submittedName>
        <fullName evidence="1">Uncharacterized protein</fullName>
    </submittedName>
</protein>
<dbReference type="InterPro" id="IPR056209">
    <property type="entry name" value="SU10_adaptor"/>
</dbReference>
<accession>A0A6J7WXD5</accession>
<dbReference type="EMBL" id="LR798308">
    <property type="protein sequence ID" value="CAB5222676.1"/>
    <property type="molecule type" value="Genomic_DNA"/>
</dbReference>
<dbReference type="Pfam" id="PF24175">
    <property type="entry name" value="SU10_adaptor"/>
    <property type="match status" value="1"/>
</dbReference>
<reference evidence="1" key="1">
    <citation type="submission" date="2020-05" db="EMBL/GenBank/DDBJ databases">
        <authorList>
            <person name="Chiriac C."/>
            <person name="Salcher M."/>
            <person name="Ghai R."/>
            <person name="Kavagutti S V."/>
        </authorList>
    </citation>
    <scope>NUCLEOTIDE SEQUENCE</scope>
</reference>
<evidence type="ECO:0000313" key="1">
    <source>
        <dbReference type="EMBL" id="CAB5222676.1"/>
    </source>
</evidence>
<name>A0A6J7WXD5_9CAUD</name>
<gene>
    <name evidence="1" type="ORF">UFOVP366_18</name>
</gene>